<dbReference type="KEGG" id="evi:Echvi_1164"/>
<proteinExistence type="predicted"/>
<organism evidence="1 2">
    <name type="scientific">Echinicola vietnamensis (strain DSM 17526 / LMG 23754 / KMM 6221)</name>
    <dbReference type="NCBI Taxonomy" id="926556"/>
    <lineage>
        <taxon>Bacteria</taxon>
        <taxon>Pseudomonadati</taxon>
        <taxon>Bacteroidota</taxon>
        <taxon>Cytophagia</taxon>
        <taxon>Cytophagales</taxon>
        <taxon>Cyclobacteriaceae</taxon>
        <taxon>Echinicola</taxon>
    </lineage>
</organism>
<gene>
    <name evidence="1" type="ordered locus">Echvi_1164</name>
</gene>
<dbReference type="EMBL" id="CP003346">
    <property type="protein sequence ID" value="AGA77435.1"/>
    <property type="molecule type" value="Genomic_DNA"/>
</dbReference>
<protein>
    <submittedName>
        <fullName evidence="1">Uncharacterized protein</fullName>
    </submittedName>
</protein>
<reference evidence="2" key="1">
    <citation type="submission" date="2012-02" db="EMBL/GenBank/DDBJ databases">
        <title>The complete genome of Echinicola vietnamensis DSM 17526.</title>
        <authorList>
            <person name="Lucas S."/>
            <person name="Copeland A."/>
            <person name="Lapidus A."/>
            <person name="Glavina del Rio T."/>
            <person name="Dalin E."/>
            <person name="Tice H."/>
            <person name="Bruce D."/>
            <person name="Goodwin L."/>
            <person name="Pitluck S."/>
            <person name="Peters L."/>
            <person name="Ovchinnikova G."/>
            <person name="Teshima H."/>
            <person name="Kyrpides N."/>
            <person name="Mavromatis K."/>
            <person name="Ivanova N."/>
            <person name="Brettin T."/>
            <person name="Detter J.C."/>
            <person name="Han C."/>
            <person name="Larimer F."/>
            <person name="Land M."/>
            <person name="Hauser L."/>
            <person name="Markowitz V."/>
            <person name="Cheng J.-F."/>
            <person name="Hugenholtz P."/>
            <person name="Woyke T."/>
            <person name="Wu D."/>
            <person name="Brambilla E."/>
            <person name="Klenk H.-P."/>
            <person name="Eisen J.A."/>
        </authorList>
    </citation>
    <scope>NUCLEOTIDE SEQUENCE [LARGE SCALE GENOMIC DNA]</scope>
    <source>
        <strain evidence="2">DSM 17526 / LMG 23754 / KMM 6221</strain>
    </source>
</reference>
<dbReference type="HOGENOM" id="CLU_3167382_0_0_10"/>
<sequence length="47" mass="5127">MTPDFIGLLLREAALFSFLGKDCSQFKGQAEKLGASGKVERIAYFDG</sequence>
<keyword evidence="2" id="KW-1185">Reference proteome</keyword>
<evidence type="ECO:0000313" key="2">
    <source>
        <dbReference type="Proteomes" id="UP000010796"/>
    </source>
</evidence>
<evidence type="ECO:0000313" key="1">
    <source>
        <dbReference type="EMBL" id="AGA77435.1"/>
    </source>
</evidence>
<accession>L0FXP9</accession>
<dbReference type="AlphaFoldDB" id="L0FXP9"/>
<name>L0FXP9_ECHVK</name>
<dbReference type="Proteomes" id="UP000010796">
    <property type="component" value="Chromosome"/>
</dbReference>
<dbReference type="STRING" id="926556.Echvi_1164"/>